<dbReference type="AlphaFoldDB" id="A0AAX6NCX4"/>
<sequence>MKKVLSEKETHSLMKTLTEEQRHFISNYIVQCKKLKWLDVLSRSKTDFTYKNANTPTVNIETNEWTLKTIIDGGYRKRPFKCDCGASLRHQYIVYNNKEEKEYKFGSTCFEEHTNLDAQIVKDIKRGFYLIDIELDEILIKYKKRELFNVSSFLHLKDDPVAADLIKQAKLNIPLSTKQIDELRKAEFHYKHNKNKQEAYKGLNELQITLIEKLPLKEQVELVKDLIRKEFHYEDLPDTVDSAEIQLFVKLGLPLLNRHRIRFNTIEFFSQTEQVTSEAATENKQLSFKEANEITYDVFMKRHLHILKKVRENQDRISSDNEKIWLNIQNNIKEFRDGKEFNHSAFKGDINHILKHLDLGLENMYG</sequence>
<evidence type="ECO:0000313" key="2">
    <source>
        <dbReference type="Proteomes" id="UP001269400"/>
    </source>
</evidence>
<gene>
    <name evidence="1" type="ORF">O0Q50_19415</name>
</gene>
<accession>A0AAX6NCX4</accession>
<name>A0AAX6NCX4_PRIAR</name>
<reference evidence="1" key="1">
    <citation type="journal article" date="2022" name="J Environ Chem Eng">
        <title>Biodegradation of petroleum oil using a constructed nonpathogenic and heavy metal-tolerant bacterial consortium isolated from marine sponges.</title>
        <authorList>
            <person name="Dechsakulwatana C."/>
            <person name="Rungsihiranrut A."/>
            <person name="Muangchinda C."/>
            <person name="Ningthoujam R."/>
            <person name="Klankeo P."/>
            <person name="Pinyakong O."/>
        </authorList>
    </citation>
    <scope>NUCLEOTIDE SEQUENCE</scope>
    <source>
        <strain evidence="1">TL01-2</strain>
    </source>
</reference>
<dbReference type="RefSeq" id="WP_316910572.1">
    <property type="nucleotide sequence ID" value="NZ_JAPTGD010000002.1"/>
</dbReference>
<organism evidence="1 2">
    <name type="scientific">Priestia aryabhattai</name>
    <name type="common">Bacillus aryabhattai</name>
    <dbReference type="NCBI Taxonomy" id="412384"/>
    <lineage>
        <taxon>Bacteria</taxon>
        <taxon>Bacillati</taxon>
        <taxon>Bacillota</taxon>
        <taxon>Bacilli</taxon>
        <taxon>Bacillales</taxon>
        <taxon>Bacillaceae</taxon>
        <taxon>Priestia</taxon>
    </lineage>
</organism>
<protein>
    <submittedName>
        <fullName evidence="1">Uncharacterized protein</fullName>
    </submittedName>
</protein>
<dbReference type="Proteomes" id="UP001269400">
    <property type="component" value="Unassembled WGS sequence"/>
</dbReference>
<dbReference type="EMBL" id="JAPTGD010000002">
    <property type="protein sequence ID" value="MDU9693344.1"/>
    <property type="molecule type" value="Genomic_DNA"/>
</dbReference>
<comment type="caution">
    <text evidence="1">The sequence shown here is derived from an EMBL/GenBank/DDBJ whole genome shotgun (WGS) entry which is preliminary data.</text>
</comment>
<evidence type="ECO:0000313" key="1">
    <source>
        <dbReference type="EMBL" id="MDU9693344.1"/>
    </source>
</evidence>
<reference evidence="1" key="2">
    <citation type="submission" date="2022-12" db="EMBL/GenBank/DDBJ databases">
        <authorList>
            <person name="Dechsakulwatana C."/>
            <person name="Rungsihiranrut A."/>
            <person name="Muangchinda C."/>
            <person name="Ningthoujam R."/>
            <person name="Klankeo P."/>
            <person name="Pinyakong O."/>
        </authorList>
    </citation>
    <scope>NUCLEOTIDE SEQUENCE</scope>
    <source>
        <strain evidence="1">TL01-2</strain>
    </source>
</reference>
<proteinExistence type="predicted"/>